<reference evidence="2" key="1">
    <citation type="journal article" date="2022" name="Mol. Ecol. Resour.">
        <title>The genomes of chicory, endive, great burdock and yacon provide insights into Asteraceae palaeo-polyploidization history and plant inulin production.</title>
        <authorList>
            <person name="Fan W."/>
            <person name="Wang S."/>
            <person name="Wang H."/>
            <person name="Wang A."/>
            <person name="Jiang F."/>
            <person name="Liu H."/>
            <person name="Zhao H."/>
            <person name="Xu D."/>
            <person name="Zhang Y."/>
        </authorList>
    </citation>
    <scope>NUCLEOTIDE SEQUENCE [LARGE SCALE GENOMIC DNA]</scope>
    <source>
        <strain evidence="2">cv. Yunnan</strain>
    </source>
</reference>
<protein>
    <submittedName>
        <fullName evidence="1">Uncharacterized protein</fullName>
    </submittedName>
</protein>
<evidence type="ECO:0000313" key="2">
    <source>
        <dbReference type="Proteomes" id="UP001056120"/>
    </source>
</evidence>
<name>A0ACB9AQZ2_9ASTR</name>
<sequence length="359" mass="40007">MKCLISLNSLELVKEFIRNKETWKDHLISTKIWEGQEMQFERVAKLRMEGIPIVLWEEKIFREIAGLYGKVIEPFEFSWDRFDVSSGSCLVLHQSGNRIDEEILLNWKDRSYPVWVKEVEHVWPPAPSESPSPVMNGEGETGMVDVEEGEIRPELSQPVGVGEIPIMDHPEMQKEGESSTYMGKPKGLASLHGEHSEVHVVFDSLCTPRNLRNNTPRVIGGVPLSGSQMGHLSRASSRKRPRLFRSPISKESTIGLSLFDDTGNRIDIPPFPDLNNPMPSDSASPGESIPMVQVQSVEPAEEEGDSMVPETMPVGVPMDMDNEVTETIAVGECVGIHVGEFEDQVRLLIQGEGAIKGNQ</sequence>
<dbReference type="Proteomes" id="UP001056120">
    <property type="component" value="Linkage Group LG24"/>
</dbReference>
<proteinExistence type="predicted"/>
<comment type="caution">
    <text evidence="1">The sequence shown here is derived from an EMBL/GenBank/DDBJ whole genome shotgun (WGS) entry which is preliminary data.</text>
</comment>
<organism evidence="1 2">
    <name type="scientific">Smallanthus sonchifolius</name>
    <dbReference type="NCBI Taxonomy" id="185202"/>
    <lineage>
        <taxon>Eukaryota</taxon>
        <taxon>Viridiplantae</taxon>
        <taxon>Streptophyta</taxon>
        <taxon>Embryophyta</taxon>
        <taxon>Tracheophyta</taxon>
        <taxon>Spermatophyta</taxon>
        <taxon>Magnoliopsida</taxon>
        <taxon>eudicotyledons</taxon>
        <taxon>Gunneridae</taxon>
        <taxon>Pentapetalae</taxon>
        <taxon>asterids</taxon>
        <taxon>campanulids</taxon>
        <taxon>Asterales</taxon>
        <taxon>Asteraceae</taxon>
        <taxon>Asteroideae</taxon>
        <taxon>Heliantheae alliance</taxon>
        <taxon>Millerieae</taxon>
        <taxon>Smallanthus</taxon>
    </lineage>
</organism>
<reference evidence="1 2" key="2">
    <citation type="journal article" date="2022" name="Mol. Ecol. Resour.">
        <title>The genomes of chicory, endive, great burdock and yacon provide insights into Asteraceae paleo-polyploidization history and plant inulin production.</title>
        <authorList>
            <person name="Fan W."/>
            <person name="Wang S."/>
            <person name="Wang H."/>
            <person name="Wang A."/>
            <person name="Jiang F."/>
            <person name="Liu H."/>
            <person name="Zhao H."/>
            <person name="Xu D."/>
            <person name="Zhang Y."/>
        </authorList>
    </citation>
    <scope>NUCLEOTIDE SEQUENCE [LARGE SCALE GENOMIC DNA]</scope>
    <source>
        <strain evidence="2">cv. Yunnan</strain>
        <tissue evidence="1">Leaves</tissue>
    </source>
</reference>
<keyword evidence="2" id="KW-1185">Reference proteome</keyword>
<dbReference type="EMBL" id="CM042041">
    <property type="protein sequence ID" value="KAI3712243.1"/>
    <property type="molecule type" value="Genomic_DNA"/>
</dbReference>
<evidence type="ECO:0000313" key="1">
    <source>
        <dbReference type="EMBL" id="KAI3712243.1"/>
    </source>
</evidence>
<accession>A0ACB9AQZ2</accession>
<gene>
    <name evidence="1" type="ORF">L1987_70794</name>
</gene>